<evidence type="ECO:0000259" key="5">
    <source>
        <dbReference type="Pfam" id="PF01182"/>
    </source>
</evidence>
<dbReference type="InterPro" id="IPR018321">
    <property type="entry name" value="Glucosamine6P_isomerase_CS"/>
</dbReference>
<dbReference type="EC" id="3.5.99.6" evidence="4"/>
<feature type="active site" description="Proton acceptor; for ring-opening step" evidence="4">
    <location>
        <position position="138"/>
    </location>
</feature>
<dbReference type="GO" id="GO:0006043">
    <property type="term" value="P:glucosamine catabolic process"/>
    <property type="evidence" value="ECO:0007669"/>
    <property type="project" value="TreeGrafter"/>
</dbReference>
<gene>
    <name evidence="4" type="primary">nagB</name>
    <name evidence="6" type="ORF">SAMN02746089_00946</name>
</gene>
<dbReference type="InterPro" id="IPR004547">
    <property type="entry name" value="Glucosamine6P_isomerase"/>
</dbReference>
<dbReference type="OrthoDB" id="9791139at2"/>
<dbReference type="EMBL" id="FQVH01000007">
    <property type="protein sequence ID" value="SHE88410.1"/>
    <property type="molecule type" value="Genomic_DNA"/>
</dbReference>
<dbReference type="NCBIfam" id="TIGR00502">
    <property type="entry name" value="nagB"/>
    <property type="match status" value="1"/>
</dbReference>
<dbReference type="SUPFAM" id="SSF100950">
    <property type="entry name" value="NagB/RpiA/CoA transferase-like"/>
    <property type="match status" value="1"/>
</dbReference>
<evidence type="ECO:0000256" key="3">
    <source>
        <dbReference type="ARBA" id="ARBA00023277"/>
    </source>
</evidence>
<dbReference type="Pfam" id="PF01182">
    <property type="entry name" value="Glucosamine_iso"/>
    <property type="match status" value="1"/>
</dbReference>
<dbReference type="STRING" id="1121256.SAMN02746089_00946"/>
<dbReference type="HAMAP" id="MF_01241">
    <property type="entry name" value="GlcN6P_deamin"/>
    <property type="match status" value="1"/>
</dbReference>
<feature type="domain" description="Glucosamine/galactosamine-6-phosphate isomerase" evidence="5">
    <location>
        <begin position="11"/>
        <end position="223"/>
    </location>
</feature>
<organism evidence="6 7">
    <name type="scientific">Caldanaerobius fijiensis DSM 17918</name>
    <dbReference type="NCBI Taxonomy" id="1121256"/>
    <lineage>
        <taxon>Bacteria</taxon>
        <taxon>Bacillati</taxon>
        <taxon>Bacillota</taxon>
        <taxon>Clostridia</taxon>
        <taxon>Thermoanaerobacterales</taxon>
        <taxon>Thermoanaerobacteraceae</taxon>
        <taxon>Caldanaerobius</taxon>
    </lineage>
</organism>
<name>A0A1M4X4M0_9THEO</name>
<evidence type="ECO:0000313" key="7">
    <source>
        <dbReference type="Proteomes" id="UP000184088"/>
    </source>
</evidence>
<dbReference type="NCBIfam" id="NF001684">
    <property type="entry name" value="PRK00443.1-4"/>
    <property type="match status" value="1"/>
</dbReference>
<dbReference type="GO" id="GO:0019262">
    <property type="term" value="P:N-acetylneuraminate catabolic process"/>
    <property type="evidence" value="ECO:0007669"/>
    <property type="project" value="UniProtKB-UniRule"/>
</dbReference>
<dbReference type="UniPathway" id="UPA00629">
    <property type="reaction ID" value="UER00684"/>
</dbReference>
<dbReference type="Proteomes" id="UP000184088">
    <property type="component" value="Unassembled WGS sequence"/>
</dbReference>
<dbReference type="InterPro" id="IPR006148">
    <property type="entry name" value="Glc/Gal-6P_isomerase"/>
</dbReference>
<keyword evidence="3 4" id="KW-0119">Carbohydrate metabolism</keyword>
<comment type="pathway">
    <text evidence="4">Amino-sugar metabolism; N-acetylneuraminate degradation; D-fructose 6-phosphate from N-acetylneuraminate: step 5/5.</text>
</comment>
<dbReference type="CDD" id="cd01399">
    <property type="entry name" value="GlcN6P_deaminase"/>
    <property type="match status" value="1"/>
</dbReference>
<comment type="catalytic activity">
    <reaction evidence="1 4">
        <text>alpha-D-glucosamine 6-phosphate + H2O = beta-D-fructose 6-phosphate + NH4(+)</text>
        <dbReference type="Rhea" id="RHEA:12172"/>
        <dbReference type="ChEBI" id="CHEBI:15377"/>
        <dbReference type="ChEBI" id="CHEBI:28938"/>
        <dbReference type="ChEBI" id="CHEBI:57634"/>
        <dbReference type="ChEBI" id="CHEBI:75989"/>
        <dbReference type="EC" id="3.5.99.6"/>
    </reaction>
</comment>
<evidence type="ECO:0000313" key="6">
    <source>
        <dbReference type="EMBL" id="SHE88410.1"/>
    </source>
</evidence>
<dbReference type="AlphaFoldDB" id="A0A1M4X4M0"/>
<reference evidence="6 7" key="1">
    <citation type="submission" date="2016-11" db="EMBL/GenBank/DDBJ databases">
        <authorList>
            <person name="Jaros S."/>
            <person name="Januszkiewicz K."/>
            <person name="Wedrychowicz H."/>
        </authorList>
    </citation>
    <scope>NUCLEOTIDE SEQUENCE [LARGE SCALE GENOMIC DNA]</scope>
    <source>
        <strain evidence="6 7">DSM 17918</strain>
    </source>
</reference>
<evidence type="ECO:0000256" key="1">
    <source>
        <dbReference type="ARBA" id="ARBA00000644"/>
    </source>
</evidence>
<dbReference type="PANTHER" id="PTHR11280:SF5">
    <property type="entry name" value="GLUCOSAMINE-6-PHOSPHATE ISOMERASE"/>
    <property type="match status" value="1"/>
</dbReference>
<evidence type="ECO:0000256" key="2">
    <source>
        <dbReference type="ARBA" id="ARBA00022801"/>
    </source>
</evidence>
<dbReference type="GO" id="GO:0005975">
    <property type="term" value="P:carbohydrate metabolic process"/>
    <property type="evidence" value="ECO:0007669"/>
    <property type="project" value="InterPro"/>
</dbReference>
<dbReference type="PROSITE" id="PS01161">
    <property type="entry name" value="GLC_GALNAC_ISOMERASE"/>
    <property type="match status" value="1"/>
</dbReference>
<dbReference type="GO" id="GO:0004342">
    <property type="term" value="F:glucosamine-6-phosphate deaminase activity"/>
    <property type="evidence" value="ECO:0007669"/>
    <property type="project" value="UniProtKB-UniRule"/>
</dbReference>
<dbReference type="FunFam" id="3.40.50.1360:FF:000003">
    <property type="entry name" value="Glucosamine-6-phosphate deaminase"/>
    <property type="match status" value="1"/>
</dbReference>
<feature type="active site" description="Proton acceptor; for enolization step" evidence="4">
    <location>
        <position position="67"/>
    </location>
</feature>
<proteinExistence type="inferred from homology"/>
<comment type="function">
    <text evidence="4">Catalyzes the reversible isomerization-deamination of glucosamine 6-phosphate (GlcN6P) to form fructose 6-phosphate (Fru6P) and ammonium ion.</text>
</comment>
<sequence>MRIFITEDYKDMSRKAAEMVAWEIKNKPNLVLGLATGSTPLGMYGELVEMYKKGIIDFSNVVSFNLDEYIGLPADHEQSYHYYMHKNFFDHINIKPENIHIPDGCAEDLEEECEKYEEAIREAGGIDLQILGLGVNGHIGFNEPDTNIDTKTHVVQLAKETIEANKRFFHSADEVPRRAITMGIGTIMKAKKIILLASGENKAKAIRETIKGYLTTNVPSTVLALHPDVTLVIDRKAASLIEEEERNYSLRL</sequence>
<accession>A0A1M4X4M0</accession>
<dbReference type="Gene3D" id="3.40.50.1360">
    <property type="match status" value="1"/>
</dbReference>
<dbReference type="RefSeq" id="WP_073342177.1">
    <property type="nucleotide sequence ID" value="NZ_FQVH01000007.1"/>
</dbReference>
<evidence type="ECO:0000256" key="4">
    <source>
        <dbReference type="HAMAP-Rule" id="MF_01241"/>
    </source>
</evidence>
<keyword evidence="7" id="KW-1185">Reference proteome</keyword>
<feature type="active site" description="For ring-opening step" evidence="4">
    <location>
        <position position="143"/>
    </location>
</feature>
<dbReference type="InterPro" id="IPR037171">
    <property type="entry name" value="NagB/RpiA_transferase-like"/>
</dbReference>
<dbReference type="GO" id="GO:0006046">
    <property type="term" value="P:N-acetylglucosamine catabolic process"/>
    <property type="evidence" value="ECO:0007669"/>
    <property type="project" value="UniProtKB-UniRule"/>
</dbReference>
<keyword evidence="2 4" id="KW-0378">Hydrolase</keyword>
<dbReference type="PANTHER" id="PTHR11280">
    <property type="entry name" value="GLUCOSAMINE-6-PHOSPHATE ISOMERASE"/>
    <property type="match status" value="1"/>
</dbReference>
<dbReference type="GO" id="GO:0005737">
    <property type="term" value="C:cytoplasm"/>
    <property type="evidence" value="ECO:0007669"/>
    <property type="project" value="TreeGrafter"/>
</dbReference>
<feature type="active site" description="For ring-opening step" evidence="4">
    <location>
        <position position="136"/>
    </location>
</feature>
<comment type="similarity">
    <text evidence="4">Belongs to the glucosamine/galactosamine-6-phosphate isomerase family. NagB subfamily.</text>
</comment>
<protein>
    <recommendedName>
        <fullName evidence="4">Glucosamine-6-phosphate deaminase</fullName>
        <ecNumber evidence="4">3.5.99.6</ecNumber>
    </recommendedName>
    <alternativeName>
        <fullName evidence="4">GlcN6P deaminase</fullName>
        <shortName evidence="4">GNPDA</shortName>
    </alternativeName>
    <alternativeName>
        <fullName evidence="4">Glucosamine-6-phosphate isomerase</fullName>
    </alternativeName>
</protein>
<dbReference type="GO" id="GO:0042802">
    <property type="term" value="F:identical protein binding"/>
    <property type="evidence" value="ECO:0007669"/>
    <property type="project" value="TreeGrafter"/>
</dbReference>
<comment type="caution">
    <text evidence="4">Lacks conserved residue(s) required for the propagation of feature annotation.</text>
</comment>